<dbReference type="RefSeq" id="XP_073366227.1">
    <property type="nucleotide sequence ID" value="XM_073510126.1"/>
</dbReference>
<dbReference type="RefSeq" id="XP_045090646.1">
    <property type="nucleotide sequence ID" value="XM_045234711.2"/>
</dbReference>
<dbReference type="EnsemblPlants" id="AET3Gv20328300.17">
    <property type="protein sequence ID" value="AET3Gv20328300.17"/>
    <property type="gene ID" value="AET3Gv20328300"/>
</dbReference>
<dbReference type="Gramene" id="AET3Gv20328300.3">
    <property type="protein sequence ID" value="AET3Gv20328300.3"/>
    <property type="gene ID" value="AET3Gv20328300"/>
</dbReference>
<protein>
    <recommendedName>
        <fullName evidence="1">MULE transposase domain-containing protein</fullName>
    </recommendedName>
</protein>
<proteinExistence type="predicted"/>
<feature type="domain" description="MULE transposase" evidence="1">
    <location>
        <begin position="147"/>
        <end position="240"/>
    </location>
</feature>
<accession>A0A453EFQ6</accession>
<dbReference type="OrthoDB" id="682959at2759"/>
<dbReference type="Gramene" id="AET3Gv20328300.18">
    <property type="protein sequence ID" value="AET3Gv20328300.18"/>
    <property type="gene ID" value="AET3Gv20328300"/>
</dbReference>
<evidence type="ECO:0000259" key="1">
    <source>
        <dbReference type="Pfam" id="PF10551"/>
    </source>
</evidence>
<dbReference type="Gramene" id="AET3Gv20328300.4">
    <property type="protein sequence ID" value="AET3Gv20328300.4"/>
    <property type="gene ID" value="AET3Gv20328300"/>
</dbReference>
<dbReference type="PANTHER" id="PTHR47718">
    <property type="entry name" value="OS01G0519700 PROTEIN"/>
    <property type="match status" value="1"/>
</dbReference>
<reference evidence="3" key="1">
    <citation type="journal article" date="2014" name="Science">
        <title>Ancient hybridizations among the ancestral genomes of bread wheat.</title>
        <authorList>
            <consortium name="International Wheat Genome Sequencing Consortium,"/>
            <person name="Marcussen T."/>
            <person name="Sandve S.R."/>
            <person name="Heier L."/>
            <person name="Spannagl M."/>
            <person name="Pfeifer M."/>
            <person name="Jakobsen K.S."/>
            <person name="Wulff B.B."/>
            <person name="Steuernagel B."/>
            <person name="Mayer K.F."/>
            <person name="Olsen O.A."/>
        </authorList>
    </citation>
    <scope>NUCLEOTIDE SEQUENCE [LARGE SCALE GENOMIC DNA]</scope>
    <source>
        <strain evidence="3">cv. AL8/78</strain>
    </source>
</reference>
<dbReference type="Gramene" id="AET3Gv20328300.16">
    <property type="protein sequence ID" value="AET3Gv20328300.16"/>
    <property type="gene ID" value="AET3Gv20328300"/>
</dbReference>
<dbReference type="EnsemblPlants" id="AET3Gv20328300.7">
    <property type="protein sequence ID" value="AET3Gv20328300.7"/>
    <property type="gene ID" value="AET3Gv20328300"/>
</dbReference>
<reference evidence="3" key="2">
    <citation type="journal article" date="2017" name="Nat. Plants">
        <title>The Aegilops tauschii genome reveals multiple impacts of transposons.</title>
        <authorList>
            <person name="Zhao G."/>
            <person name="Zou C."/>
            <person name="Li K."/>
            <person name="Wang K."/>
            <person name="Li T."/>
            <person name="Gao L."/>
            <person name="Zhang X."/>
            <person name="Wang H."/>
            <person name="Yang Z."/>
            <person name="Liu X."/>
            <person name="Jiang W."/>
            <person name="Mao L."/>
            <person name="Kong X."/>
            <person name="Jiao Y."/>
            <person name="Jia J."/>
        </authorList>
    </citation>
    <scope>NUCLEOTIDE SEQUENCE [LARGE SCALE GENOMIC DNA]</scope>
    <source>
        <strain evidence="3">cv. AL8/78</strain>
    </source>
</reference>
<dbReference type="RefSeq" id="XP_073366222.1">
    <property type="nucleotide sequence ID" value="XM_073510121.1"/>
</dbReference>
<dbReference type="Gramene" id="AET3Gv20328300.7">
    <property type="protein sequence ID" value="AET3Gv20328300.7"/>
    <property type="gene ID" value="AET3Gv20328300"/>
</dbReference>
<dbReference type="GeneID" id="109783425"/>
<dbReference type="EnsemblPlants" id="AET3Gv20328300.6">
    <property type="protein sequence ID" value="AET3Gv20328300.6"/>
    <property type="gene ID" value="AET3Gv20328300"/>
</dbReference>
<dbReference type="RefSeq" id="XP_073366221.1">
    <property type="nucleotide sequence ID" value="XM_073510120.1"/>
</dbReference>
<dbReference type="Gramene" id="AET3Gv20328300.6">
    <property type="protein sequence ID" value="AET3Gv20328300.6"/>
    <property type="gene ID" value="AET3Gv20328300"/>
</dbReference>
<dbReference type="Gramene" id="AET3Gv20328300.5">
    <property type="protein sequence ID" value="AET3Gv20328300.5"/>
    <property type="gene ID" value="AET3Gv20328300"/>
</dbReference>
<dbReference type="EnsemblPlants" id="AET3Gv20328300.16">
    <property type="protein sequence ID" value="AET3Gv20328300.16"/>
    <property type="gene ID" value="AET3Gv20328300"/>
</dbReference>
<reference evidence="2" key="5">
    <citation type="journal article" date="2021" name="G3 (Bethesda)">
        <title>Aegilops tauschii genome assembly Aet v5.0 features greater sequence contiguity and improved annotation.</title>
        <authorList>
            <person name="Wang L."/>
            <person name="Zhu T."/>
            <person name="Rodriguez J.C."/>
            <person name="Deal K.R."/>
            <person name="Dubcovsky J."/>
            <person name="McGuire P.E."/>
            <person name="Lux T."/>
            <person name="Spannagl M."/>
            <person name="Mayer K.F.X."/>
            <person name="Baldrich P."/>
            <person name="Meyers B.C."/>
            <person name="Huo N."/>
            <person name="Gu Y.Q."/>
            <person name="Zhou H."/>
            <person name="Devos K.M."/>
            <person name="Bennetzen J.L."/>
            <person name="Unver T."/>
            <person name="Budak H."/>
            <person name="Gulick P.J."/>
            <person name="Galiba G."/>
            <person name="Kalapos B."/>
            <person name="Nelson D.R."/>
            <person name="Li P."/>
            <person name="You F.M."/>
            <person name="Luo M.C."/>
            <person name="Dvorak J."/>
        </authorList>
    </citation>
    <scope>NUCLEOTIDE SEQUENCE [LARGE SCALE GENOMIC DNA]</scope>
    <source>
        <strain evidence="2">cv. AL8/78</strain>
    </source>
</reference>
<dbReference type="Gramene" id="AET3Gv20328300.15">
    <property type="protein sequence ID" value="AET3Gv20328300.15"/>
    <property type="gene ID" value="AET3Gv20328300"/>
</dbReference>
<sequence>MRLLRTEDHGWCVSIFSNEHNHHLSGNREETREWHLHSEINPVLMNFIKDLRENNISLSKVHNILNATHGDQAGAPFRKQSLRYLCSRIAQDAISDDMEKTVKLLDEMKRVDPSLSVFLEIDHEGSPKFILWCTGKNKQDYMYFGDVVTFDTTYKTNLYNMPSGIFVGVNNHYQSTIFGGVLMREETVAGFEWAFGNFVEVMNRKHPVTILTDQCRAMKGAIRNVLPNTRHRWCKWHVIKCAKEHLGGVYSKKSLFKEEFHRLINEVLCVSEFEDKWAELLDKRTQPYMDLLQPLTLVPGTYVQLGVSSTT</sequence>
<dbReference type="RefSeq" id="XP_045090644.1">
    <property type="nucleotide sequence ID" value="XM_045234709.2"/>
</dbReference>
<dbReference type="Gramene" id="AET3Gv20328300.8">
    <property type="protein sequence ID" value="AET3Gv20328300.8"/>
    <property type="gene ID" value="AET3Gv20328300"/>
</dbReference>
<dbReference type="Gramene" id="AET3Gv20328300.2">
    <property type="protein sequence ID" value="AET3Gv20328300.2"/>
    <property type="gene ID" value="AET3Gv20328300"/>
</dbReference>
<dbReference type="RefSeq" id="XP_073366219.1">
    <property type="nucleotide sequence ID" value="XM_073510118.1"/>
</dbReference>
<dbReference type="STRING" id="200361.A0A453EFQ6"/>
<dbReference type="RefSeq" id="XP_073366226.1">
    <property type="nucleotide sequence ID" value="XM_073510125.1"/>
</dbReference>
<dbReference type="RefSeq" id="XP_020197615.1">
    <property type="nucleotide sequence ID" value="XM_020342026.4"/>
</dbReference>
<name>A0A453EFQ6_AEGTS</name>
<dbReference type="EnsemblPlants" id="AET3Gv20328300.4">
    <property type="protein sequence ID" value="AET3Gv20328300.4"/>
    <property type="gene ID" value="AET3Gv20328300"/>
</dbReference>
<reference evidence="2" key="3">
    <citation type="journal article" date="2017" name="Nature">
        <title>Genome sequence of the progenitor of the wheat D genome Aegilops tauschii.</title>
        <authorList>
            <person name="Luo M.C."/>
            <person name="Gu Y.Q."/>
            <person name="Puiu D."/>
            <person name="Wang H."/>
            <person name="Twardziok S.O."/>
            <person name="Deal K.R."/>
            <person name="Huo N."/>
            <person name="Zhu T."/>
            <person name="Wang L."/>
            <person name="Wang Y."/>
            <person name="McGuire P.E."/>
            <person name="Liu S."/>
            <person name="Long H."/>
            <person name="Ramasamy R.K."/>
            <person name="Rodriguez J.C."/>
            <person name="Van S.L."/>
            <person name="Yuan L."/>
            <person name="Wang Z."/>
            <person name="Xia Z."/>
            <person name="Xiao L."/>
            <person name="Anderson O.D."/>
            <person name="Ouyang S."/>
            <person name="Liang Y."/>
            <person name="Zimin A.V."/>
            <person name="Pertea G."/>
            <person name="Qi P."/>
            <person name="Bennetzen J.L."/>
            <person name="Dai X."/>
            <person name="Dawson M.W."/>
            <person name="Muller H.G."/>
            <person name="Kugler K."/>
            <person name="Rivarola-Duarte L."/>
            <person name="Spannagl M."/>
            <person name="Mayer K.F.X."/>
            <person name="Lu F.H."/>
            <person name="Bevan M.W."/>
            <person name="Leroy P."/>
            <person name="Li P."/>
            <person name="You F.M."/>
            <person name="Sun Q."/>
            <person name="Liu Z."/>
            <person name="Lyons E."/>
            <person name="Wicker T."/>
            <person name="Salzberg S.L."/>
            <person name="Devos K.M."/>
            <person name="Dvorak J."/>
        </authorList>
    </citation>
    <scope>NUCLEOTIDE SEQUENCE [LARGE SCALE GENOMIC DNA]</scope>
    <source>
        <strain evidence="2">cv. AL8/78</strain>
    </source>
</reference>
<dbReference type="EnsemblPlants" id="AET3Gv20328300.3">
    <property type="protein sequence ID" value="AET3Gv20328300.3"/>
    <property type="gene ID" value="AET3Gv20328300"/>
</dbReference>
<reference evidence="2" key="4">
    <citation type="submission" date="2019-03" db="UniProtKB">
        <authorList>
            <consortium name="EnsemblPlants"/>
        </authorList>
    </citation>
    <scope>IDENTIFICATION</scope>
</reference>
<dbReference type="Gramene" id="AET3Gv20328300.19">
    <property type="protein sequence ID" value="AET3Gv20328300.19"/>
    <property type="gene ID" value="AET3Gv20328300"/>
</dbReference>
<organism evidence="2 3">
    <name type="scientific">Aegilops tauschii subsp. strangulata</name>
    <name type="common">Goatgrass</name>
    <dbReference type="NCBI Taxonomy" id="200361"/>
    <lineage>
        <taxon>Eukaryota</taxon>
        <taxon>Viridiplantae</taxon>
        <taxon>Streptophyta</taxon>
        <taxon>Embryophyta</taxon>
        <taxon>Tracheophyta</taxon>
        <taxon>Spermatophyta</taxon>
        <taxon>Magnoliopsida</taxon>
        <taxon>Liliopsida</taxon>
        <taxon>Poales</taxon>
        <taxon>Poaceae</taxon>
        <taxon>BOP clade</taxon>
        <taxon>Pooideae</taxon>
        <taxon>Triticodae</taxon>
        <taxon>Triticeae</taxon>
        <taxon>Triticinae</taxon>
        <taxon>Aegilops</taxon>
    </lineage>
</organism>
<dbReference type="RefSeq" id="XP_020197619.1">
    <property type="nucleotide sequence ID" value="XM_020342030.4"/>
</dbReference>
<dbReference type="Proteomes" id="UP000015105">
    <property type="component" value="Chromosome 3D"/>
</dbReference>
<dbReference type="RefSeq" id="XP_020197617.1">
    <property type="nucleotide sequence ID" value="XM_020342028.4"/>
</dbReference>
<dbReference type="EnsemblPlants" id="AET3Gv20328300.5">
    <property type="protein sequence ID" value="AET3Gv20328300.5"/>
    <property type="gene ID" value="AET3Gv20328300"/>
</dbReference>
<keyword evidence="3" id="KW-1185">Reference proteome</keyword>
<dbReference type="RefSeq" id="XP_073366225.1">
    <property type="nucleotide sequence ID" value="XM_073510124.1"/>
</dbReference>
<dbReference type="EnsemblPlants" id="AET3Gv20328300.19">
    <property type="protein sequence ID" value="AET3Gv20328300.19"/>
    <property type="gene ID" value="AET3Gv20328300"/>
</dbReference>
<dbReference type="EnsemblPlants" id="AET3Gv20328300.2">
    <property type="protein sequence ID" value="AET3Gv20328300.2"/>
    <property type="gene ID" value="AET3Gv20328300"/>
</dbReference>
<evidence type="ECO:0000313" key="3">
    <source>
        <dbReference type="Proteomes" id="UP000015105"/>
    </source>
</evidence>
<dbReference type="RefSeq" id="XP_073366220.1">
    <property type="nucleotide sequence ID" value="XM_073510119.1"/>
</dbReference>
<evidence type="ECO:0000313" key="2">
    <source>
        <dbReference type="EnsemblPlants" id="AET3Gv20328300.18"/>
    </source>
</evidence>
<dbReference type="EnsemblPlants" id="AET3Gv20328300.15">
    <property type="protein sequence ID" value="AET3Gv20328300.15"/>
    <property type="gene ID" value="AET3Gv20328300"/>
</dbReference>
<dbReference type="KEGG" id="ats:109783425"/>
<dbReference type="Pfam" id="PF10551">
    <property type="entry name" value="MULE"/>
    <property type="match status" value="1"/>
</dbReference>
<dbReference type="Gramene" id="AET3Gv20328300.17">
    <property type="protein sequence ID" value="AET3Gv20328300.17"/>
    <property type="gene ID" value="AET3Gv20328300"/>
</dbReference>
<dbReference type="InterPro" id="IPR018289">
    <property type="entry name" value="MULE_transposase_dom"/>
</dbReference>
<dbReference type="EnsemblPlants" id="AET3Gv20328300.8">
    <property type="protein sequence ID" value="AET3Gv20328300.8"/>
    <property type="gene ID" value="AET3Gv20328300"/>
</dbReference>
<dbReference type="AlphaFoldDB" id="A0A453EFQ6"/>
<dbReference type="RefSeq" id="XP_073366223.1">
    <property type="nucleotide sequence ID" value="XM_073510122.1"/>
</dbReference>
<dbReference type="EnsemblPlants" id="AET3Gv20328300.18">
    <property type="protein sequence ID" value="AET3Gv20328300.18"/>
    <property type="gene ID" value="AET3Gv20328300"/>
</dbReference>
<dbReference type="RefSeq" id="XP_073366224.1">
    <property type="nucleotide sequence ID" value="XM_073510123.1"/>
</dbReference>